<dbReference type="PANTHER" id="PTHR40455">
    <property type="entry name" value="ANTITOXIN HIGA"/>
    <property type="match status" value="1"/>
</dbReference>
<sequence>MNEKLQHAINHWDAIAPLIQRPGTENDYETLITQMEEAMEMTADDHNSPLNGLIEGMASAAQQYEEKFLVNEVGSGVSALKYLMKVHKIKQSDLKEVGSQGVVSEILNGKRSLTVRHIRALSRRFSVSPNAFLEP</sequence>
<dbReference type="AlphaFoldDB" id="A0A316FTL1"/>
<keyword evidence="3" id="KW-1185">Reference proteome</keyword>
<dbReference type="SUPFAM" id="SSF47413">
    <property type="entry name" value="lambda repressor-like DNA-binding domains"/>
    <property type="match status" value="1"/>
</dbReference>
<gene>
    <name evidence="2" type="ORF">C8D97_10518</name>
</gene>
<name>A0A316FTL1_9GAMM</name>
<organism evidence="2 3">
    <name type="scientific">Pleionea mediterranea</name>
    <dbReference type="NCBI Taxonomy" id="523701"/>
    <lineage>
        <taxon>Bacteria</taxon>
        <taxon>Pseudomonadati</taxon>
        <taxon>Pseudomonadota</taxon>
        <taxon>Gammaproteobacteria</taxon>
        <taxon>Oceanospirillales</taxon>
        <taxon>Pleioneaceae</taxon>
        <taxon>Pleionea</taxon>
    </lineage>
</organism>
<dbReference type="InterPro" id="IPR039060">
    <property type="entry name" value="Antitox_HigA"/>
</dbReference>
<evidence type="ECO:0000259" key="1">
    <source>
        <dbReference type="PROSITE" id="PS50943"/>
    </source>
</evidence>
<dbReference type="EMBL" id="QGGU01000005">
    <property type="protein sequence ID" value="PWK51703.1"/>
    <property type="molecule type" value="Genomic_DNA"/>
</dbReference>
<proteinExistence type="predicted"/>
<dbReference type="Proteomes" id="UP000245790">
    <property type="component" value="Unassembled WGS sequence"/>
</dbReference>
<dbReference type="PROSITE" id="PS50943">
    <property type="entry name" value="HTH_CROC1"/>
    <property type="match status" value="1"/>
</dbReference>
<feature type="domain" description="HTH cro/C1-type" evidence="1">
    <location>
        <begin position="80"/>
        <end position="132"/>
    </location>
</feature>
<comment type="caution">
    <text evidence="2">The sequence shown here is derived from an EMBL/GenBank/DDBJ whole genome shotgun (WGS) entry which is preliminary data.</text>
</comment>
<dbReference type="InterPro" id="IPR001387">
    <property type="entry name" value="Cro/C1-type_HTH"/>
</dbReference>
<evidence type="ECO:0000313" key="3">
    <source>
        <dbReference type="Proteomes" id="UP000245790"/>
    </source>
</evidence>
<dbReference type="GO" id="GO:0006355">
    <property type="term" value="P:regulation of DNA-templated transcription"/>
    <property type="evidence" value="ECO:0007669"/>
    <property type="project" value="InterPro"/>
</dbReference>
<reference evidence="2 3" key="1">
    <citation type="submission" date="2018-05" db="EMBL/GenBank/DDBJ databases">
        <title>Genomic Encyclopedia of Type Strains, Phase IV (KMG-IV): sequencing the most valuable type-strain genomes for metagenomic binning, comparative biology and taxonomic classification.</title>
        <authorList>
            <person name="Goeker M."/>
        </authorList>
    </citation>
    <scope>NUCLEOTIDE SEQUENCE [LARGE SCALE GENOMIC DNA]</scope>
    <source>
        <strain evidence="2 3">DSM 25350</strain>
    </source>
</reference>
<protein>
    <submittedName>
        <fullName evidence="2">HTH-type transcriptional regulator/antitoxin HigA</fullName>
    </submittedName>
</protein>
<dbReference type="Gene3D" id="1.10.260.40">
    <property type="entry name" value="lambda repressor-like DNA-binding domains"/>
    <property type="match status" value="1"/>
</dbReference>
<dbReference type="InterPro" id="IPR010982">
    <property type="entry name" value="Lambda_DNA-bd_dom_sf"/>
</dbReference>
<dbReference type="OrthoDB" id="9796786at2"/>
<dbReference type="GO" id="GO:0001046">
    <property type="term" value="F:core promoter sequence-specific DNA binding"/>
    <property type="evidence" value="ECO:0007669"/>
    <property type="project" value="TreeGrafter"/>
</dbReference>
<evidence type="ECO:0000313" key="2">
    <source>
        <dbReference type="EMBL" id="PWK51703.1"/>
    </source>
</evidence>
<accession>A0A316FTL1</accession>
<dbReference type="RefSeq" id="WP_109763101.1">
    <property type="nucleotide sequence ID" value="NZ_QGGU01000005.1"/>
</dbReference>
<dbReference type="PANTHER" id="PTHR40455:SF1">
    <property type="entry name" value="ANTITOXIN HIGA"/>
    <property type="match status" value="1"/>
</dbReference>